<evidence type="ECO:0000313" key="1">
    <source>
        <dbReference type="EMBL" id="QKS70470.1"/>
    </source>
</evidence>
<gene>
    <name evidence="1" type="ORF">FLK61_27335</name>
</gene>
<dbReference type="EMBL" id="CP041372">
    <property type="protein sequence ID" value="QKS70470.1"/>
    <property type="molecule type" value="Genomic_DNA"/>
</dbReference>
<reference evidence="2" key="1">
    <citation type="submission" date="2019-07" db="EMBL/GenBank/DDBJ databases">
        <title>Bacillus alkalisoli sp. nov. isolated from saline soil.</title>
        <authorList>
            <person name="Sun J.-Q."/>
            <person name="Xu L."/>
        </authorList>
    </citation>
    <scope>NUCLEOTIDE SEQUENCE [LARGE SCALE GENOMIC DNA]</scope>
    <source>
        <strain evidence="2">M4U3P1</strain>
    </source>
</reference>
<dbReference type="Proteomes" id="UP000318138">
    <property type="component" value="Chromosome"/>
</dbReference>
<organism evidence="1 2">
    <name type="scientific">Paenalkalicoccus suaedae</name>
    <dbReference type="NCBI Taxonomy" id="2592382"/>
    <lineage>
        <taxon>Bacteria</taxon>
        <taxon>Bacillati</taxon>
        <taxon>Bacillota</taxon>
        <taxon>Bacilli</taxon>
        <taxon>Bacillales</taxon>
        <taxon>Bacillaceae</taxon>
        <taxon>Paenalkalicoccus</taxon>
    </lineage>
</organism>
<protein>
    <submittedName>
        <fullName evidence="1">Uncharacterized protein</fullName>
    </submittedName>
</protein>
<dbReference type="AlphaFoldDB" id="A0A859FBZ4"/>
<proteinExistence type="predicted"/>
<accession>A0A859FBZ4</accession>
<keyword evidence="2" id="KW-1185">Reference proteome</keyword>
<evidence type="ECO:0000313" key="2">
    <source>
        <dbReference type="Proteomes" id="UP000318138"/>
    </source>
</evidence>
<sequence length="60" mass="6983">MSDTNHNGPFMGDMFSQHIINTIQYHQSIKTYVKRVALLMFMRTTYNGDDGAFLNEGNYF</sequence>
<dbReference type="KEGG" id="psua:FLK61_27335"/>
<name>A0A859FBZ4_9BACI</name>